<dbReference type="Gene3D" id="3.30.43.10">
    <property type="entry name" value="Uridine Diphospho-n-acetylenolpyruvylglucosamine Reductase, domain 2"/>
    <property type="match status" value="1"/>
</dbReference>
<evidence type="ECO:0000259" key="4">
    <source>
        <dbReference type="PROSITE" id="PS51387"/>
    </source>
</evidence>
<feature type="domain" description="FAD-binding PCMH-type" evidence="4">
    <location>
        <begin position="57"/>
        <end position="224"/>
    </location>
</feature>
<dbReference type="Pfam" id="PF01565">
    <property type="entry name" value="FAD_binding_4"/>
    <property type="match status" value="1"/>
</dbReference>
<dbReference type="InterPro" id="IPR007173">
    <property type="entry name" value="ALO_C"/>
</dbReference>
<dbReference type="Proteomes" id="UP000237655">
    <property type="component" value="Chromosome"/>
</dbReference>
<dbReference type="RefSeq" id="WP_106472602.1">
    <property type="nucleotide sequence ID" value="NZ_CP027665.1"/>
</dbReference>
<dbReference type="GO" id="GO:0016020">
    <property type="term" value="C:membrane"/>
    <property type="evidence" value="ECO:0007669"/>
    <property type="project" value="InterPro"/>
</dbReference>
<dbReference type="InterPro" id="IPR016167">
    <property type="entry name" value="FAD-bd_PCMH_sub1"/>
</dbReference>
<keyword evidence="3" id="KW-0560">Oxidoreductase</keyword>
<evidence type="ECO:0000256" key="2">
    <source>
        <dbReference type="ARBA" id="ARBA00022827"/>
    </source>
</evidence>
<dbReference type="KEGG" id="thas:C6Y53_11685"/>
<reference evidence="6" key="1">
    <citation type="submission" date="2018-03" db="EMBL/GenBank/DDBJ databases">
        <title>Genomic analysis of the strain SH-1 isolated from shrimp intestine.</title>
        <authorList>
            <person name="Kim Y.-S."/>
            <person name="Kim S.-E."/>
            <person name="Kim K.-H."/>
        </authorList>
    </citation>
    <scope>NUCLEOTIDE SEQUENCE [LARGE SCALE GENOMIC DNA]</scope>
    <source>
        <strain evidence="6">SH-1</strain>
    </source>
</reference>
<sequence>MDITRRKALVAAVAAGAAVPSVRYAGWASRDRMRDDFGAAPAISDGDERWSNWSGLQQATPRQIAVPQDEDELVDLVANSSGRLRPVGSGHSFTGLVPTDDTIVDLGRLAGLVETDRNSRRAWIRAGTRLRHGARLLADEGLGLTNLPDIDVQTFAGSFATATHGTGARLTAIHDHVVSMRMVTPDGSLREISRDSDADLFAAAKVSLGALGIVSSYELQLVETYNLSQRTVVQKTEDLLADAERKFETHRNYEFFLLPNVPLGAEVIHDLYEGEVDTDRQELDANGFLDSLRALRDHAGWAPWLRRQAFLRLAPRGVVEQENGAYWRLLTSSRQIKFNEMEYHIPLENGMKAVREVAALLNGDPDQYFPMEVRRVAQDDAWLSPFNDGPRMSVAVHAAHDEKIGHFFSELEPIFRKHGGRPHWGKLHSLGRDDLAALYPRFDDFNAIRRELDPEGRMLNAHLDHLFTGA</sequence>
<evidence type="ECO:0000256" key="1">
    <source>
        <dbReference type="ARBA" id="ARBA00022630"/>
    </source>
</evidence>
<dbReference type="Gene3D" id="3.30.70.2520">
    <property type="match status" value="1"/>
</dbReference>
<keyword evidence="6" id="KW-1185">Reference proteome</keyword>
<evidence type="ECO:0000313" key="5">
    <source>
        <dbReference type="EMBL" id="AVO38288.1"/>
    </source>
</evidence>
<dbReference type="GO" id="GO:0071949">
    <property type="term" value="F:FAD binding"/>
    <property type="evidence" value="ECO:0007669"/>
    <property type="project" value="InterPro"/>
</dbReference>
<dbReference type="InterPro" id="IPR016166">
    <property type="entry name" value="FAD-bd_PCMH"/>
</dbReference>
<dbReference type="EMBL" id="CP027665">
    <property type="protein sequence ID" value="AVO38288.1"/>
    <property type="molecule type" value="Genomic_DNA"/>
</dbReference>
<name>A0A2S0MQX6_9RHOB</name>
<dbReference type="InterPro" id="IPR010031">
    <property type="entry name" value="FAD_lactone_oxidase-like"/>
</dbReference>
<dbReference type="Gene3D" id="3.30.465.10">
    <property type="match status" value="1"/>
</dbReference>
<dbReference type="Pfam" id="PF04030">
    <property type="entry name" value="ALO"/>
    <property type="match status" value="1"/>
</dbReference>
<dbReference type="InterPro" id="IPR016171">
    <property type="entry name" value="Vanillyl_alc_oxidase_C-sub2"/>
</dbReference>
<dbReference type="SUPFAM" id="SSF56176">
    <property type="entry name" value="FAD-binding/transporter-associated domain-like"/>
    <property type="match status" value="1"/>
</dbReference>
<gene>
    <name evidence="5" type="ORF">C6Y53_11685</name>
</gene>
<keyword evidence="2" id="KW-0274">FAD</keyword>
<proteinExistence type="predicted"/>
<dbReference type="Gene3D" id="1.10.45.10">
    <property type="entry name" value="Vanillyl-alcohol Oxidase, Chain A, domain 4"/>
    <property type="match status" value="1"/>
</dbReference>
<dbReference type="NCBIfam" id="TIGR01679">
    <property type="entry name" value="bact_FAD_ox"/>
    <property type="match status" value="1"/>
</dbReference>
<dbReference type="PANTHER" id="PTHR43762">
    <property type="entry name" value="L-GULONOLACTONE OXIDASE"/>
    <property type="match status" value="1"/>
</dbReference>
<dbReference type="PIRSF" id="PIRSF000136">
    <property type="entry name" value="LGO_GLO"/>
    <property type="match status" value="1"/>
</dbReference>
<protein>
    <submittedName>
        <fullName evidence="5">FAD-binding protein</fullName>
    </submittedName>
</protein>
<dbReference type="InterPro" id="IPR006094">
    <property type="entry name" value="Oxid_FAD_bind_N"/>
</dbReference>
<dbReference type="InterPro" id="IPR036318">
    <property type="entry name" value="FAD-bd_PCMH-like_sf"/>
</dbReference>
<dbReference type="InterPro" id="IPR016169">
    <property type="entry name" value="FAD-bd_PCMH_sub2"/>
</dbReference>
<evidence type="ECO:0000256" key="3">
    <source>
        <dbReference type="ARBA" id="ARBA00023002"/>
    </source>
</evidence>
<organism evidence="5 6">
    <name type="scientific">Pukyongiella litopenaei</name>
    <dbReference type="NCBI Taxonomy" id="2605946"/>
    <lineage>
        <taxon>Bacteria</taxon>
        <taxon>Pseudomonadati</taxon>
        <taxon>Pseudomonadota</taxon>
        <taxon>Alphaproteobacteria</taxon>
        <taxon>Rhodobacterales</taxon>
        <taxon>Paracoccaceae</taxon>
        <taxon>Pukyongiella</taxon>
    </lineage>
</organism>
<keyword evidence="1" id="KW-0285">Flavoprotein</keyword>
<evidence type="ECO:0000313" key="6">
    <source>
        <dbReference type="Proteomes" id="UP000237655"/>
    </source>
</evidence>
<dbReference type="PANTHER" id="PTHR43762:SF1">
    <property type="entry name" value="D-ARABINONO-1,4-LACTONE OXIDASE"/>
    <property type="match status" value="1"/>
</dbReference>
<dbReference type="AlphaFoldDB" id="A0A2S0MQX6"/>
<accession>A0A2S0MQX6</accession>
<dbReference type="PROSITE" id="PS51387">
    <property type="entry name" value="FAD_PCMH"/>
    <property type="match status" value="1"/>
</dbReference>
<dbReference type="GO" id="GO:0003885">
    <property type="term" value="F:D-arabinono-1,4-lactone oxidase activity"/>
    <property type="evidence" value="ECO:0007669"/>
    <property type="project" value="InterPro"/>
</dbReference>